<dbReference type="EMBL" id="JAOPGA020000769">
    <property type="protein sequence ID" value="KAL0481553.1"/>
    <property type="molecule type" value="Genomic_DNA"/>
</dbReference>
<dbReference type="GO" id="GO:0046872">
    <property type="term" value="F:metal ion binding"/>
    <property type="evidence" value="ECO:0007669"/>
    <property type="project" value="UniProtKB-KW"/>
</dbReference>
<evidence type="ECO:0000256" key="10">
    <source>
        <dbReference type="ARBA" id="ARBA00023209"/>
    </source>
</evidence>
<keyword evidence="5" id="KW-0547">Nucleotide-binding</keyword>
<evidence type="ECO:0000256" key="7">
    <source>
        <dbReference type="ARBA" id="ARBA00022840"/>
    </source>
</evidence>
<evidence type="ECO:0000256" key="3">
    <source>
        <dbReference type="ARBA" id="ARBA00022679"/>
    </source>
</evidence>
<dbReference type="Pfam" id="PF19279">
    <property type="entry name" value="YegS_C"/>
    <property type="match status" value="1"/>
</dbReference>
<keyword evidence="9" id="KW-0443">Lipid metabolism</keyword>
<evidence type="ECO:0000256" key="9">
    <source>
        <dbReference type="ARBA" id="ARBA00023098"/>
    </source>
</evidence>
<keyword evidence="14" id="KW-1185">Reference proteome</keyword>
<dbReference type="PROSITE" id="PS50146">
    <property type="entry name" value="DAGK"/>
    <property type="match status" value="1"/>
</dbReference>
<keyword evidence="3" id="KW-0808">Transferase</keyword>
<keyword evidence="2" id="KW-0444">Lipid biosynthesis</keyword>
<evidence type="ECO:0000256" key="1">
    <source>
        <dbReference type="ARBA" id="ARBA00001946"/>
    </source>
</evidence>
<dbReference type="SUPFAM" id="SSF111331">
    <property type="entry name" value="NAD kinase/diacylglycerol kinase-like"/>
    <property type="match status" value="1"/>
</dbReference>
<dbReference type="InterPro" id="IPR001206">
    <property type="entry name" value="Diacylglycerol_kinase_cat_dom"/>
</dbReference>
<evidence type="ECO:0000256" key="5">
    <source>
        <dbReference type="ARBA" id="ARBA00022741"/>
    </source>
</evidence>
<accession>A0AAW2YXL4</accession>
<keyword evidence="4" id="KW-0479">Metal-binding</keyword>
<keyword evidence="6 13" id="KW-0418">Kinase</keyword>
<dbReference type="GO" id="GO:0005886">
    <property type="term" value="C:plasma membrane"/>
    <property type="evidence" value="ECO:0007669"/>
    <property type="project" value="TreeGrafter"/>
</dbReference>
<evidence type="ECO:0000256" key="4">
    <source>
        <dbReference type="ARBA" id="ARBA00022723"/>
    </source>
</evidence>
<dbReference type="GO" id="GO:0005524">
    <property type="term" value="F:ATP binding"/>
    <property type="evidence" value="ECO:0007669"/>
    <property type="project" value="UniProtKB-KW"/>
</dbReference>
<name>A0AAW2YXL4_9EUKA</name>
<keyword evidence="8" id="KW-0460">Magnesium</keyword>
<dbReference type="Pfam" id="PF00781">
    <property type="entry name" value="DAGK_cat"/>
    <property type="match status" value="1"/>
</dbReference>
<dbReference type="InterPro" id="IPR005218">
    <property type="entry name" value="Diacylglycerol/lipid_kinase"/>
</dbReference>
<dbReference type="SMART" id="SM00046">
    <property type="entry name" value="DAGKc"/>
    <property type="match status" value="1"/>
</dbReference>
<proteinExistence type="predicted"/>
<keyword evidence="7" id="KW-0067">ATP-binding</keyword>
<dbReference type="InterPro" id="IPR017438">
    <property type="entry name" value="ATP-NAD_kinase_N"/>
</dbReference>
<reference evidence="13 14" key="1">
    <citation type="submission" date="2024-03" db="EMBL/GenBank/DDBJ databases">
        <title>The Acrasis kona genome and developmental transcriptomes reveal deep origins of eukaryotic multicellular pathways.</title>
        <authorList>
            <person name="Sheikh S."/>
            <person name="Fu C.-J."/>
            <person name="Brown M.W."/>
            <person name="Baldauf S.L."/>
        </authorList>
    </citation>
    <scope>NUCLEOTIDE SEQUENCE [LARGE SCALE GENOMIC DNA]</scope>
    <source>
        <strain evidence="13 14">ATCC MYA-3509</strain>
    </source>
</reference>
<organism evidence="13 14">
    <name type="scientific">Acrasis kona</name>
    <dbReference type="NCBI Taxonomy" id="1008807"/>
    <lineage>
        <taxon>Eukaryota</taxon>
        <taxon>Discoba</taxon>
        <taxon>Heterolobosea</taxon>
        <taxon>Tetramitia</taxon>
        <taxon>Eutetramitia</taxon>
        <taxon>Acrasidae</taxon>
        <taxon>Acrasis</taxon>
    </lineage>
</organism>
<comment type="cofactor">
    <cofactor evidence="1">
        <name>Mg(2+)</name>
        <dbReference type="ChEBI" id="CHEBI:18420"/>
    </cofactor>
</comment>
<dbReference type="PANTHER" id="PTHR12358:SF106">
    <property type="entry name" value="LIPID KINASE YEGS"/>
    <property type="match status" value="1"/>
</dbReference>
<dbReference type="Gene3D" id="3.40.50.10330">
    <property type="entry name" value="Probable inorganic polyphosphate/atp-NAD kinase, domain 1"/>
    <property type="match status" value="1"/>
</dbReference>
<gene>
    <name evidence="13" type="ORF">AKO1_012307</name>
</gene>
<dbReference type="Proteomes" id="UP001431209">
    <property type="component" value="Unassembled WGS sequence"/>
</dbReference>
<sequence length="333" mass="36536">MTSVFKQVGFIYNPKAAEKTFLTIVKPIIEQEFGERLYKTVATEKASGGYDSAKQLVEEGCDLVVACGGDGTNHDVVNGIMGEDGNPKCAMAVVPLGTGDDFCRSIGLSQHDVSDLTAKYQFIISTLASSGKVIDIDVGSVEPTPLSGEAKRHWFINEASFGFSADVIQAVNEQTSFWISRDFTFQFKSISMTFTYQSKTLKLRLFNDLDEQIHEEEAVNQLVAVSNGQYFGAGMQINPGALINDGVLNLCKFGDVSAWNMIWIMGNIYTGLHGEHPRVSFNKCSKLVAECQEDVYVEADGEIVGKLPATFKCNHKKLKFIVPATCLEAKYSL</sequence>
<dbReference type="NCBIfam" id="TIGR00147">
    <property type="entry name" value="YegS/Rv2252/BmrU family lipid kinase"/>
    <property type="match status" value="1"/>
</dbReference>
<keyword evidence="10" id="KW-0594">Phospholipid biosynthesis</keyword>
<evidence type="ECO:0000259" key="12">
    <source>
        <dbReference type="PROSITE" id="PS50146"/>
    </source>
</evidence>
<evidence type="ECO:0000256" key="11">
    <source>
        <dbReference type="ARBA" id="ARBA00023264"/>
    </source>
</evidence>
<dbReference type="GO" id="GO:0004143">
    <property type="term" value="F:ATP-dependent diacylglycerol kinase activity"/>
    <property type="evidence" value="ECO:0007669"/>
    <property type="project" value="TreeGrafter"/>
</dbReference>
<protein>
    <submittedName>
        <fullName evidence="13">Diacylglycerol kinase</fullName>
    </submittedName>
</protein>
<feature type="domain" description="DAGKc" evidence="12">
    <location>
        <begin position="3"/>
        <end position="144"/>
    </location>
</feature>
<dbReference type="GO" id="GO:0008654">
    <property type="term" value="P:phospholipid biosynthetic process"/>
    <property type="evidence" value="ECO:0007669"/>
    <property type="project" value="UniProtKB-KW"/>
</dbReference>
<evidence type="ECO:0000313" key="14">
    <source>
        <dbReference type="Proteomes" id="UP001431209"/>
    </source>
</evidence>
<evidence type="ECO:0000313" key="13">
    <source>
        <dbReference type="EMBL" id="KAL0481553.1"/>
    </source>
</evidence>
<keyword evidence="11" id="KW-1208">Phospholipid metabolism</keyword>
<dbReference type="AlphaFoldDB" id="A0AAW2YXL4"/>
<evidence type="ECO:0000256" key="6">
    <source>
        <dbReference type="ARBA" id="ARBA00022777"/>
    </source>
</evidence>
<dbReference type="InterPro" id="IPR016064">
    <property type="entry name" value="NAD/diacylglycerol_kinase_sf"/>
</dbReference>
<evidence type="ECO:0000256" key="2">
    <source>
        <dbReference type="ARBA" id="ARBA00022516"/>
    </source>
</evidence>
<comment type="caution">
    <text evidence="13">The sequence shown here is derived from an EMBL/GenBank/DDBJ whole genome shotgun (WGS) entry which is preliminary data.</text>
</comment>
<dbReference type="InterPro" id="IPR045540">
    <property type="entry name" value="YegS/DAGK_C"/>
</dbReference>
<evidence type="ECO:0000256" key="8">
    <source>
        <dbReference type="ARBA" id="ARBA00022842"/>
    </source>
</evidence>
<dbReference type="PANTHER" id="PTHR12358">
    <property type="entry name" value="SPHINGOSINE KINASE"/>
    <property type="match status" value="1"/>
</dbReference>
<dbReference type="InterPro" id="IPR050187">
    <property type="entry name" value="Lipid_Phosphate_FormReg"/>
</dbReference>
<dbReference type="Gene3D" id="2.60.200.40">
    <property type="match status" value="1"/>
</dbReference>